<dbReference type="Gene3D" id="3.10.450.50">
    <property type="match status" value="1"/>
</dbReference>
<organism evidence="2">
    <name type="scientific">Guillardia theta (strain CCMP2712)</name>
    <name type="common">Cryptophyte</name>
    <dbReference type="NCBI Taxonomy" id="905079"/>
    <lineage>
        <taxon>Eukaryota</taxon>
        <taxon>Cryptophyceae</taxon>
        <taxon>Pyrenomonadales</taxon>
        <taxon>Geminigeraceae</taxon>
        <taxon>Guillardia</taxon>
    </lineage>
</organism>
<dbReference type="EMBL" id="JH992966">
    <property type="protein sequence ID" value="EKX54834.1"/>
    <property type="molecule type" value="Genomic_DNA"/>
</dbReference>
<dbReference type="Proteomes" id="UP000011087">
    <property type="component" value="Unassembled WGS sequence"/>
</dbReference>
<dbReference type="RefSeq" id="XP_005841814.1">
    <property type="nucleotide sequence ID" value="XM_005841757.1"/>
</dbReference>
<dbReference type="OMA" id="SITCFEP"/>
<feature type="domain" description="Calcium/calmodulin-dependent protein kinase II association-domain" evidence="1">
    <location>
        <begin position="8"/>
        <end position="131"/>
    </location>
</feature>
<evidence type="ECO:0000259" key="1">
    <source>
        <dbReference type="Pfam" id="PF08332"/>
    </source>
</evidence>
<dbReference type="HOGENOM" id="CLU_000288_71_2_1"/>
<dbReference type="GeneID" id="17311430"/>
<dbReference type="eggNOG" id="KOG0033">
    <property type="taxonomic scope" value="Eukaryota"/>
</dbReference>
<dbReference type="GO" id="GO:0004683">
    <property type="term" value="F:calcium/calmodulin-dependent protein kinase activity"/>
    <property type="evidence" value="ECO:0007669"/>
    <property type="project" value="InterPro"/>
</dbReference>
<reference evidence="2 4" key="1">
    <citation type="journal article" date="2012" name="Nature">
        <title>Algal genomes reveal evolutionary mosaicism and the fate of nucleomorphs.</title>
        <authorList>
            <consortium name="DOE Joint Genome Institute"/>
            <person name="Curtis B.A."/>
            <person name="Tanifuji G."/>
            <person name="Burki F."/>
            <person name="Gruber A."/>
            <person name="Irimia M."/>
            <person name="Maruyama S."/>
            <person name="Arias M.C."/>
            <person name="Ball S.G."/>
            <person name="Gile G.H."/>
            <person name="Hirakawa Y."/>
            <person name="Hopkins J.F."/>
            <person name="Kuo A."/>
            <person name="Rensing S.A."/>
            <person name="Schmutz J."/>
            <person name="Symeonidi A."/>
            <person name="Elias M."/>
            <person name="Eveleigh R.J."/>
            <person name="Herman E.K."/>
            <person name="Klute M.J."/>
            <person name="Nakayama T."/>
            <person name="Obornik M."/>
            <person name="Reyes-Prieto A."/>
            <person name="Armbrust E.V."/>
            <person name="Aves S.J."/>
            <person name="Beiko R.G."/>
            <person name="Coutinho P."/>
            <person name="Dacks J.B."/>
            <person name="Durnford D.G."/>
            <person name="Fast N.M."/>
            <person name="Green B.R."/>
            <person name="Grisdale C.J."/>
            <person name="Hempel F."/>
            <person name="Henrissat B."/>
            <person name="Hoppner M.P."/>
            <person name="Ishida K."/>
            <person name="Kim E."/>
            <person name="Koreny L."/>
            <person name="Kroth P.G."/>
            <person name="Liu Y."/>
            <person name="Malik S.B."/>
            <person name="Maier U.G."/>
            <person name="McRose D."/>
            <person name="Mock T."/>
            <person name="Neilson J.A."/>
            <person name="Onodera N.T."/>
            <person name="Poole A.M."/>
            <person name="Pritham E.J."/>
            <person name="Richards T.A."/>
            <person name="Rocap G."/>
            <person name="Roy S.W."/>
            <person name="Sarai C."/>
            <person name="Schaack S."/>
            <person name="Shirato S."/>
            <person name="Slamovits C.H."/>
            <person name="Spencer D.F."/>
            <person name="Suzuki S."/>
            <person name="Worden A.Z."/>
            <person name="Zauner S."/>
            <person name="Barry K."/>
            <person name="Bell C."/>
            <person name="Bharti A.K."/>
            <person name="Crow J.A."/>
            <person name="Grimwood J."/>
            <person name="Kramer R."/>
            <person name="Lindquist E."/>
            <person name="Lucas S."/>
            <person name="Salamov A."/>
            <person name="McFadden G.I."/>
            <person name="Lane C.E."/>
            <person name="Keeling P.J."/>
            <person name="Gray M.W."/>
            <person name="Grigoriev I.V."/>
            <person name="Archibald J.M."/>
        </authorList>
    </citation>
    <scope>NUCLEOTIDE SEQUENCE</scope>
    <source>
        <strain evidence="2 4">CCMP2712</strain>
    </source>
</reference>
<dbReference type="InterPro" id="IPR032710">
    <property type="entry name" value="NTF2-like_dom_sf"/>
</dbReference>
<dbReference type="EnsemblProtists" id="EKX54834">
    <property type="protein sequence ID" value="EKX54834"/>
    <property type="gene ID" value="GUITHDRAFT_131831"/>
</dbReference>
<dbReference type="STRING" id="905079.L1K2L8"/>
<accession>L1K2L8</accession>
<keyword evidence="4" id="KW-1185">Reference proteome</keyword>
<protein>
    <recommendedName>
        <fullName evidence="1">Calcium/calmodulin-dependent protein kinase II association-domain domain-containing protein</fullName>
    </recommendedName>
</protein>
<evidence type="ECO:0000313" key="3">
    <source>
        <dbReference type="EnsemblProtists" id="EKX54834"/>
    </source>
</evidence>
<reference evidence="3" key="3">
    <citation type="submission" date="2015-06" db="UniProtKB">
        <authorList>
            <consortium name="EnsemblProtists"/>
        </authorList>
    </citation>
    <scope>IDENTIFICATION</scope>
</reference>
<evidence type="ECO:0000313" key="2">
    <source>
        <dbReference type="EMBL" id="EKX54834.1"/>
    </source>
</evidence>
<dbReference type="OrthoDB" id="442176at2759"/>
<dbReference type="Pfam" id="PF08332">
    <property type="entry name" value="CaMKII_AD"/>
    <property type="match status" value="1"/>
</dbReference>
<dbReference type="InterPro" id="IPR013543">
    <property type="entry name" value="Ca/CaM-dep_prot_kinase-assoc"/>
</dbReference>
<name>L1K2L8_GUITC</name>
<dbReference type="SUPFAM" id="SSF54427">
    <property type="entry name" value="NTF2-like"/>
    <property type="match status" value="1"/>
</dbReference>
<sequence length="131" mass="14611">MSFGRAEEGVVKALQDILESAGNKDWEKYEKLCDKDITCFEPESVGNVAKGLAFHKYYFDLPSGPSSGIKNNVTLADLNVRILGEGNSAVACYNRLIQKLEDGSPVTVKSHESRVFEMKQGKWVCVHFHRS</sequence>
<dbReference type="KEGG" id="gtt:GUITHDRAFT_131831"/>
<gene>
    <name evidence="2" type="ORF">GUITHDRAFT_131831</name>
</gene>
<dbReference type="AlphaFoldDB" id="L1K2L8"/>
<evidence type="ECO:0000313" key="4">
    <source>
        <dbReference type="Proteomes" id="UP000011087"/>
    </source>
</evidence>
<dbReference type="GO" id="GO:0005516">
    <property type="term" value="F:calmodulin binding"/>
    <property type="evidence" value="ECO:0007669"/>
    <property type="project" value="InterPro"/>
</dbReference>
<reference evidence="4" key="2">
    <citation type="submission" date="2012-11" db="EMBL/GenBank/DDBJ databases">
        <authorList>
            <person name="Kuo A."/>
            <person name="Curtis B.A."/>
            <person name="Tanifuji G."/>
            <person name="Burki F."/>
            <person name="Gruber A."/>
            <person name="Irimia M."/>
            <person name="Maruyama S."/>
            <person name="Arias M.C."/>
            <person name="Ball S.G."/>
            <person name="Gile G.H."/>
            <person name="Hirakawa Y."/>
            <person name="Hopkins J.F."/>
            <person name="Rensing S.A."/>
            <person name="Schmutz J."/>
            <person name="Symeonidi A."/>
            <person name="Elias M."/>
            <person name="Eveleigh R.J."/>
            <person name="Herman E.K."/>
            <person name="Klute M.J."/>
            <person name="Nakayama T."/>
            <person name="Obornik M."/>
            <person name="Reyes-Prieto A."/>
            <person name="Armbrust E.V."/>
            <person name="Aves S.J."/>
            <person name="Beiko R.G."/>
            <person name="Coutinho P."/>
            <person name="Dacks J.B."/>
            <person name="Durnford D.G."/>
            <person name="Fast N.M."/>
            <person name="Green B.R."/>
            <person name="Grisdale C."/>
            <person name="Hempe F."/>
            <person name="Henrissat B."/>
            <person name="Hoppner M.P."/>
            <person name="Ishida K.-I."/>
            <person name="Kim E."/>
            <person name="Koreny L."/>
            <person name="Kroth P.G."/>
            <person name="Liu Y."/>
            <person name="Malik S.-B."/>
            <person name="Maier U.G."/>
            <person name="McRose D."/>
            <person name="Mock T."/>
            <person name="Neilson J.A."/>
            <person name="Onodera N.T."/>
            <person name="Poole A.M."/>
            <person name="Pritham E.J."/>
            <person name="Richards T.A."/>
            <person name="Rocap G."/>
            <person name="Roy S.W."/>
            <person name="Sarai C."/>
            <person name="Schaack S."/>
            <person name="Shirato S."/>
            <person name="Slamovits C.H."/>
            <person name="Spencer D.F."/>
            <person name="Suzuki S."/>
            <person name="Worden A.Z."/>
            <person name="Zauner S."/>
            <person name="Barry K."/>
            <person name="Bell C."/>
            <person name="Bharti A.K."/>
            <person name="Crow J.A."/>
            <person name="Grimwood J."/>
            <person name="Kramer R."/>
            <person name="Lindquist E."/>
            <person name="Lucas S."/>
            <person name="Salamov A."/>
            <person name="McFadden G.I."/>
            <person name="Lane C.E."/>
            <person name="Keeling P.J."/>
            <person name="Gray M.W."/>
            <person name="Grigoriev I.V."/>
            <person name="Archibald J.M."/>
        </authorList>
    </citation>
    <scope>NUCLEOTIDE SEQUENCE</scope>
    <source>
        <strain evidence="4">CCMP2712</strain>
    </source>
</reference>
<dbReference type="PaxDb" id="55529-EKX54834"/>
<proteinExistence type="predicted"/>